<dbReference type="Proteomes" id="UP000634206">
    <property type="component" value="Unassembled WGS sequence"/>
</dbReference>
<dbReference type="InterPro" id="IPR013424">
    <property type="entry name" value="Ice-binding_C"/>
</dbReference>
<name>A0AAE2SD94_9BACT</name>
<protein>
    <submittedName>
        <fullName evidence="2">PEP-CTERM sorting domain-containing protein</fullName>
    </submittedName>
</protein>
<organism evidence="2 3">
    <name type="scientific">Oceaniferula flava</name>
    <dbReference type="NCBI Taxonomy" id="2800421"/>
    <lineage>
        <taxon>Bacteria</taxon>
        <taxon>Pseudomonadati</taxon>
        <taxon>Verrucomicrobiota</taxon>
        <taxon>Verrucomicrobiia</taxon>
        <taxon>Verrucomicrobiales</taxon>
        <taxon>Verrucomicrobiaceae</taxon>
        <taxon>Oceaniferula</taxon>
    </lineage>
</organism>
<evidence type="ECO:0000313" key="3">
    <source>
        <dbReference type="Proteomes" id="UP000634206"/>
    </source>
</evidence>
<dbReference type="AlphaFoldDB" id="A0AAE2SD94"/>
<evidence type="ECO:0000256" key="1">
    <source>
        <dbReference type="SAM" id="SignalP"/>
    </source>
</evidence>
<comment type="caution">
    <text evidence="2">The sequence shown here is derived from an EMBL/GenBank/DDBJ whole genome shotgun (WGS) entry which is preliminary data.</text>
</comment>
<feature type="chain" id="PRO_5042283521" evidence="1">
    <location>
        <begin position="24"/>
        <end position="210"/>
    </location>
</feature>
<evidence type="ECO:0000313" key="2">
    <source>
        <dbReference type="EMBL" id="MBK1854410.1"/>
    </source>
</evidence>
<dbReference type="RefSeq" id="WP_309489017.1">
    <property type="nucleotide sequence ID" value="NZ_JAENIG010000003.1"/>
</dbReference>
<dbReference type="EMBL" id="JAENIG010000003">
    <property type="protein sequence ID" value="MBK1854410.1"/>
    <property type="molecule type" value="Genomic_DNA"/>
</dbReference>
<gene>
    <name evidence="2" type="ORF">JIN83_05540</name>
</gene>
<dbReference type="NCBIfam" id="TIGR02595">
    <property type="entry name" value="PEP_CTERM"/>
    <property type="match status" value="1"/>
</dbReference>
<accession>A0AAE2SD94</accession>
<proteinExistence type="predicted"/>
<feature type="signal peptide" evidence="1">
    <location>
        <begin position="1"/>
        <end position="23"/>
    </location>
</feature>
<keyword evidence="3" id="KW-1185">Reference proteome</keyword>
<reference evidence="2" key="1">
    <citation type="submission" date="2021-01" db="EMBL/GenBank/DDBJ databases">
        <title>Modified the classification status of verrucomicrobia.</title>
        <authorList>
            <person name="Feng X."/>
        </authorList>
    </citation>
    <scope>NUCLEOTIDE SEQUENCE</scope>
    <source>
        <strain evidence="2">5K15</strain>
    </source>
</reference>
<sequence>MIPHIIKSTALLSLVAMASSAEAVTIANSFERELFSTGNNTGVGARAGIGSMRIGDEDGDGATDQRGVTEFIITGQPTTTSASLEFDQTGILLGGSFDIIIEAYQANGAIDVIADYSSPSTGTVATFSSTDYERGDTGISFDVTDIYNAAIANGDTAIGFRFKLVDESPAIQQVVTYGNSVLNITTVPEPSSTLCITLGAGLLLLRRNRK</sequence>
<keyword evidence="1" id="KW-0732">Signal</keyword>